<reference evidence="19" key="1">
    <citation type="journal article" date="2020" name="Stud. Mycol.">
        <title>101 Dothideomycetes genomes: a test case for predicting lifestyles and emergence of pathogens.</title>
        <authorList>
            <person name="Haridas S."/>
            <person name="Albert R."/>
            <person name="Binder M."/>
            <person name="Bloem J."/>
            <person name="Labutti K."/>
            <person name="Salamov A."/>
            <person name="Andreopoulos B."/>
            <person name="Baker S."/>
            <person name="Barry K."/>
            <person name="Bills G."/>
            <person name="Bluhm B."/>
            <person name="Cannon C."/>
            <person name="Castanera R."/>
            <person name="Culley D."/>
            <person name="Daum C."/>
            <person name="Ezra D."/>
            <person name="Gonzalez J."/>
            <person name="Henrissat B."/>
            <person name="Kuo A."/>
            <person name="Liang C."/>
            <person name="Lipzen A."/>
            <person name="Lutzoni F."/>
            <person name="Magnuson J."/>
            <person name="Mondo S."/>
            <person name="Nolan M."/>
            <person name="Ohm R."/>
            <person name="Pangilinan J."/>
            <person name="Park H.-J."/>
            <person name="Ramirez L."/>
            <person name="Alfaro M."/>
            <person name="Sun H."/>
            <person name="Tritt A."/>
            <person name="Yoshinaga Y."/>
            <person name="Zwiers L.-H."/>
            <person name="Turgeon B."/>
            <person name="Goodwin S."/>
            <person name="Spatafora J."/>
            <person name="Crous P."/>
            <person name="Grigoriev I."/>
        </authorList>
    </citation>
    <scope>NUCLEOTIDE SEQUENCE</scope>
    <source>
        <strain evidence="19">CBS 113818</strain>
    </source>
</reference>
<evidence type="ECO:0000256" key="17">
    <source>
        <dbReference type="SAM" id="SignalP"/>
    </source>
</evidence>
<keyword evidence="20" id="KW-1185">Reference proteome</keyword>
<comment type="subcellular location">
    <subcellularLocation>
        <location evidence="4">Secreted</location>
        <location evidence="4">Extracellular space</location>
    </subcellularLocation>
</comment>
<dbReference type="EC" id="3.4.14.10" evidence="5"/>
<evidence type="ECO:0000259" key="18">
    <source>
        <dbReference type="PROSITE" id="PS51695"/>
    </source>
</evidence>
<keyword evidence="7 16" id="KW-0645">Protease</keyword>
<dbReference type="GO" id="GO:0005576">
    <property type="term" value="C:extracellular region"/>
    <property type="evidence" value="ECO:0007669"/>
    <property type="project" value="UniProtKB-SubCell"/>
</dbReference>
<evidence type="ECO:0000256" key="8">
    <source>
        <dbReference type="ARBA" id="ARBA00022723"/>
    </source>
</evidence>
<gene>
    <name evidence="19" type="ORF">CC86DRAFT_395242</name>
</gene>
<keyword evidence="12" id="KW-0106">Calcium</keyword>
<feature type="chain" id="PRO_5025515789" description="tripeptidyl-peptidase II" evidence="17">
    <location>
        <begin position="18"/>
        <end position="617"/>
    </location>
</feature>
<dbReference type="GO" id="GO:0008240">
    <property type="term" value="F:tripeptidyl-peptidase activity"/>
    <property type="evidence" value="ECO:0007669"/>
    <property type="project" value="UniProtKB-EC"/>
</dbReference>
<accession>A0A6A6ZUS1</accession>
<dbReference type="CDD" id="cd11377">
    <property type="entry name" value="Pro-peptidase_S53"/>
    <property type="match status" value="1"/>
</dbReference>
<comment type="catalytic activity">
    <reaction evidence="1">
        <text>Release of an N-terminal tripeptide from a polypeptide.</text>
        <dbReference type="EC" id="3.4.14.10"/>
    </reaction>
</comment>
<keyword evidence="15" id="KW-0325">Glycoprotein</keyword>
<dbReference type="Pfam" id="PF00082">
    <property type="entry name" value="Peptidase_S8"/>
    <property type="match status" value="1"/>
</dbReference>
<evidence type="ECO:0000256" key="14">
    <source>
        <dbReference type="ARBA" id="ARBA00023145"/>
    </source>
</evidence>
<organism evidence="19 20">
    <name type="scientific">Ophiobolus disseminans</name>
    <dbReference type="NCBI Taxonomy" id="1469910"/>
    <lineage>
        <taxon>Eukaryota</taxon>
        <taxon>Fungi</taxon>
        <taxon>Dikarya</taxon>
        <taxon>Ascomycota</taxon>
        <taxon>Pezizomycotina</taxon>
        <taxon>Dothideomycetes</taxon>
        <taxon>Pleosporomycetidae</taxon>
        <taxon>Pleosporales</taxon>
        <taxon>Pleosporineae</taxon>
        <taxon>Phaeosphaeriaceae</taxon>
        <taxon>Ophiobolus</taxon>
    </lineage>
</organism>
<keyword evidence="8" id="KW-0479">Metal-binding</keyword>
<evidence type="ECO:0000256" key="2">
    <source>
        <dbReference type="ARBA" id="ARBA00001913"/>
    </source>
</evidence>
<comment type="cofactor">
    <cofactor evidence="2">
        <name>Ca(2+)</name>
        <dbReference type="ChEBI" id="CHEBI:29108"/>
    </cofactor>
</comment>
<evidence type="ECO:0000256" key="3">
    <source>
        <dbReference type="ARBA" id="ARBA00002451"/>
    </source>
</evidence>
<dbReference type="SUPFAM" id="SSF54897">
    <property type="entry name" value="Protease propeptides/inhibitors"/>
    <property type="match status" value="1"/>
</dbReference>
<comment type="function">
    <text evidence="3">Secreted tripeptidyl-peptidase which degrades proteins at acidic pHs and is involved in virulence.</text>
</comment>
<dbReference type="FunFam" id="3.40.50.200:FF:000015">
    <property type="entry name" value="Tripeptidyl peptidase A"/>
    <property type="match status" value="1"/>
</dbReference>
<evidence type="ECO:0000313" key="19">
    <source>
        <dbReference type="EMBL" id="KAF2824812.1"/>
    </source>
</evidence>
<keyword evidence="6" id="KW-0964">Secreted</keyword>
<evidence type="ECO:0000256" key="7">
    <source>
        <dbReference type="ARBA" id="ARBA00022670"/>
    </source>
</evidence>
<dbReference type="PANTHER" id="PTHR14218:SF35">
    <property type="entry name" value="PEPTIDASE S53 DOMAIN-CONTAINING PROTEIN"/>
    <property type="match status" value="1"/>
</dbReference>
<dbReference type="InterPro" id="IPR036852">
    <property type="entry name" value="Peptidase_S8/S53_dom_sf"/>
</dbReference>
<dbReference type="InterPro" id="IPR050819">
    <property type="entry name" value="Tripeptidyl-peptidase_I"/>
</dbReference>
<dbReference type="AlphaFoldDB" id="A0A6A6ZUS1"/>
<dbReference type="Proteomes" id="UP000799424">
    <property type="component" value="Unassembled WGS sequence"/>
</dbReference>
<sequence length="617" mass="66468">MKYTFLAGLLAIAGVNAGKTSFIMPEDGSEHVEYLRRVPEGWSEVGAPSADLKMHFRVAVRSADRSLLERTLMDISSPSSPRYGQHLKRHELKDLIKPRAESSDAVLSWLEQSGIEARDIHNDGEWINFAAPVKRAEEMMGTSFKTYQSSVRRNVLKVRSLSYSVPKEVRSHIDMIHPITRFGQLRAERNHVLTQGAAISAAAVDAPVNASCSTVITPECLANLYNFADYKVKPNATVKIGVNGFLEQYARYADFQQFAKQYAPSAVGSNFSYTLVAGGLNDQNAASDSIEANLDIQYTAGLVPTCIKTEFFSTAGRGPLVPDLDQPSAEDNQNEPYMEFFTYLLGLADGELPSVLTTSYGESEQSVGAAYANKVCDMIGQLGTRGVSVLFSSGDTGPGSACQTNDGKNTTRFQAIFPASCPYVTAVGGTYKIAPEKAVAFSSGGFSDFWSRPAYQEKAVSEYLTKLGSQWEGLYNAKGRGFPDVAAQGQGFRVVDKGRTVPVGGTSASAPVFASVIALLNNARLAAGKPVLGFLNPWIYETGYKGLNDIVEGGSTGCTGRSIYSGLVSAYVPYASWNATTAWDPVTGYGTPDFEKLRILATTAGHGTGRRGVEGRV</sequence>
<proteinExistence type="predicted"/>
<dbReference type="InterPro" id="IPR000209">
    <property type="entry name" value="Peptidase_S8/S53_dom"/>
</dbReference>
<protein>
    <recommendedName>
        <fullName evidence="5">tripeptidyl-peptidase II</fullName>
        <ecNumber evidence="5">3.4.14.10</ecNumber>
    </recommendedName>
</protein>
<evidence type="ECO:0000256" key="1">
    <source>
        <dbReference type="ARBA" id="ARBA00001910"/>
    </source>
</evidence>
<dbReference type="EMBL" id="MU006229">
    <property type="protein sequence ID" value="KAF2824812.1"/>
    <property type="molecule type" value="Genomic_DNA"/>
</dbReference>
<dbReference type="SMART" id="SM00944">
    <property type="entry name" value="Pro-kuma_activ"/>
    <property type="match status" value="1"/>
</dbReference>
<dbReference type="PANTHER" id="PTHR14218">
    <property type="entry name" value="PROTEASE S8 TRIPEPTIDYL PEPTIDASE I CLN2"/>
    <property type="match status" value="1"/>
</dbReference>
<evidence type="ECO:0000256" key="6">
    <source>
        <dbReference type="ARBA" id="ARBA00022525"/>
    </source>
</evidence>
<dbReference type="GO" id="GO:0046872">
    <property type="term" value="F:metal ion binding"/>
    <property type="evidence" value="ECO:0007669"/>
    <property type="project" value="UniProtKB-KW"/>
</dbReference>
<dbReference type="InterPro" id="IPR030400">
    <property type="entry name" value="Sedolisin_dom"/>
</dbReference>
<evidence type="ECO:0000256" key="15">
    <source>
        <dbReference type="ARBA" id="ARBA00023180"/>
    </source>
</evidence>
<feature type="domain" description="Peptidase S53" evidence="18">
    <location>
        <begin position="215"/>
        <end position="604"/>
    </location>
</feature>
<name>A0A6A6ZUS1_9PLEO</name>
<keyword evidence="9 17" id="KW-0732">Signal</keyword>
<evidence type="ECO:0000256" key="9">
    <source>
        <dbReference type="ARBA" id="ARBA00022729"/>
    </source>
</evidence>
<dbReference type="SUPFAM" id="SSF52743">
    <property type="entry name" value="Subtilisin-like"/>
    <property type="match status" value="1"/>
</dbReference>
<keyword evidence="10 16" id="KW-0378">Hydrolase</keyword>
<comment type="caution">
    <text evidence="16">Lacks conserved residue(s) required for the propagation of feature annotation.</text>
</comment>
<dbReference type="GO" id="GO:0006508">
    <property type="term" value="P:proteolysis"/>
    <property type="evidence" value="ECO:0007669"/>
    <property type="project" value="UniProtKB-KW"/>
</dbReference>
<evidence type="ECO:0000256" key="16">
    <source>
        <dbReference type="PROSITE-ProRule" id="PRU01032"/>
    </source>
</evidence>
<evidence type="ECO:0000256" key="10">
    <source>
        <dbReference type="ARBA" id="ARBA00022801"/>
    </source>
</evidence>
<evidence type="ECO:0000313" key="20">
    <source>
        <dbReference type="Proteomes" id="UP000799424"/>
    </source>
</evidence>
<dbReference type="Pfam" id="PF09286">
    <property type="entry name" value="Pro-kuma_activ"/>
    <property type="match status" value="1"/>
</dbReference>
<evidence type="ECO:0000256" key="4">
    <source>
        <dbReference type="ARBA" id="ARBA00004239"/>
    </source>
</evidence>
<feature type="active site" description="Charge relay system" evidence="16">
    <location>
        <position position="295"/>
    </location>
</feature>
<dbReference type="InterPro" id="IPR015366">
    <property type="entry name" value="S53_propep"/>
</dbReference>
<dbReference type="OrthoDB" id="409122at2759"/>
<dbReference type="PROSITE" id="PS51695">
    <property type="entry name" value="SEDOLISIN"/>
    <property type="match status" value="1"/>
</dbReference>
<keyword evidence="11 16" id="KW-0720">Serine protease</keyword>
<dbReference type="Gene3D" id="3.40.50.200">
    <property type="entry name" value="Peptidase S8/S53 domain"/>
    <property type="match status" value="1"/>
</dbReference>
<evidence type="ECO:0000256" key="13">
    <source>
        <dbReference type="ARBA" id="ARBA00023026"/>
    </source>
</evidence>
<keyword evidence="14" id="KW-0865">Zymogen</keyword>
<evidence type="ECO:0000256" key="5">
    <source>
        <dbReference type="ARBA" id="ARBA00012462"/>
    </source>
</evidence>
<keyword evidence="13" id="KW-0843">Virulence</keyword>
<feature type="signal peptide" evidence="17">
    <location>
        <begin position="1"/>
        <end position="17"/>
    </location>
</feature>
<dbReference type="CDD" id="cd04056">
    <property type="entry name" value="Peptidases_S53"/>
    <property type="match status" value="1"/>
</dbReference>
<evidence type="ECO:0000256" key="12">
    <source>
        <dbReference type="ARBA" id="ARBA00022837"/>
    </source>
</evidence>
<feature type="active site" description="Charge relay system" evidence="16">
    <location>
        <position position="291"/>
    </location>
</feature>
<feature type="active site" description="Charge relay system" evidence="16">
    <location>
        <position position="507"/>
    </location>
</feature>
<evidence type="ECO:0000256" key="11">
    <source>
        <dbReference type="ARBA" id="ARBA00022825"/>
    </source>
</evidence>
<dbReference type="GO" id="GO:0004252">
    <property type="term" value="F:serine-type endopeptidase activity"/>
    <property type="evidence" value="ECO:0007669"/>
    <property type="project" value="UniProtKB-UniRule"/>
</dbReference>